<gene>
    <name evidence="2" type="ORF">ERS075579_00401</name>
</gene>
<feature type="chain" id="PRO_5015047942" description="SMI1/KNR4 family protein" evidence="1">
    <location>
        <begin position="25"/>
        <end position="201"/>
    </location>
</feature>
<accession>A0A0U0ZIR9</accession>
<dbReference type="AlphaFoldDB" id="A0A0U0ZIR9"/>
<dbReference type="PROSITE" id="PS51257">
    <property type="entry name" value="PROKAR_LIPOPROTEIN"/>
    <property type="match status" value="1"/>
</dbReference>
<evidence type="ECO:0008006" key="4">
    <source>
        <dbReference type="Google" id="ProtNLM"/>
    </source>
</evidence>
<name>A0A0U0ZIR9_9MYCO</name>
<dbReference type="EMBL" id="CSWP01000001">
    <property type="protein sequence ID" value="CPV33045.1"/>
    <property type="molecule type" value="Genomic_DNA"/>
</dbReference>
<proteinExistence type="predicted"/>
<keyword evidence="1" id="KW-0732">Signal</keyword>
<organism evidence="2 3">
    <name type="scientific">Mycobacteroides abscessus</name>
    <dbReference type="NCBI Taxonomy" id="36809"/>
    <lineage>
        <taxon>Bacteria</taxon>
        <taxon>Bacillati</taxon>
        <taxon>Actinomycetota</taxon>
        <taxon>Actinomycetes</taxon>
        <taxon>Mycobacteriales</taxon>
        <taxon>Mycobacteriaceae</taxon>
        <taxon>Mycobacteroides</taxon>
    </lineage>
</organism>
<reference evidence="2 3" key="1">
    <citation type="submission" date="2015-03" db="EMBL/GenBank/DDBJ databases">
        <authorList>
            <person name="Murphy D."/>
        </authorList>
    </citation>
    <scope>NUCLEOTIDE SEQUENCE [LARGE SCALE GENOMIC DNA]</scope>
    <source>
        <strain evidence="2 3">PAP088</strain>
    </source>
</reference>
<dbReference type="Proteomes" id="UP000045782">
    <property type="component" value="Unassembled WGS sequence"/>
</dbReference>
<evidence type="ECO:0000256" key="1">
    <source>
        <dbReference type="SAM" id="SignalP"/>
    </source>
</evidence>
<feature type="signal peptide" evidence="1">
    <location>
        <begin position="1"/>
        <end position="24"/>
    </location>
</feature>
<protein>
    <recommendedName>
        <fullName evidence="4">SMI1/KNR4 family protein</fullName>
    </recommendedName>
</protein>
<evidence type="ECO:0000313" key="3">
    <source>
        <dbReference type="Proteomes" id="UP000045782"/>
    </source>
</evidence>
<sequence>MRFGAIAFLITAILCACISPSSSARHDEWSWLVSMLADQQKVLHEKDPRYNLPGTPKPTTHDDIRAKERQWGLYLDADHRELLQISDGLSAFCGFDDLFSLADSAAGSPNWEAMKADIESASLSPEYFGAHSFNQLMPVLGAEGDHIMIVAVAHSYYSDEPGVVFELGGDGPNGIGRYPTLMEAVRSKAESYQKELKNMNA</sequence>
<evidence type="ECO:0000313" key="2">
    <source>
        <dbReference type="EMBL" id="CPV33045.1"/>
    </source>
</evidence>